<dbReference type="SUPFAM" id="SSF51556">
    <property type="entry name" value="Metallo-dependent hydrolases"/>
    <property type="match status" value="1"/>
</dbReference>
<feature type="domain" description="Amidohydrolase-related" evidence="3">
    <location>
        <begin position="65"/>
        <end position="424"/>
    </location>
</feature>
<dbReference type="GO" id="GO:0050270">
    <property type="term" value="F:S-adenosylhomocysteine deaminase activity"/>
    <property type="evidence" value="ECO:0007669"/>
    <property type="project" value="UniProtKB-EC"/>
</dbReference>
<dbReference type="RefSeq" id="WP_307601585.1">
    <property type="nucleotide sequence ID" value="NZ_JAUSRD010000021.1"/>
</dbReference>
<evidence type="ECO:0000259" key="3">
    <source>
        <dbReference type="Pfam" id="PF01979"/>
    </source>
</evidence>
<accession>A0AAW8D296</accession>
<evidence type="ECO:0000313" key="5">
    <source>
        <dbReference type="Proteomes" id="UP001242045"/>
    </source>
</evidence>
<evidence type="ECO:0000256" key="2">
    <source>
        <dbReference type="ARBA" id="ARBA00022801"/>
    </source>
</evidence>
<dbReference type="EC" id="3.5.4.31" evidence="4"/>
<dbReference type="AlphaFoldDB" id="A0AAW8D296"/>
<keyword evidence="2 4" id="KW-0378">Hydrolase</keyword>
<proteinExistence type="inferred from homology"/>
<sequence length="465" mass="50064">MSNEGKMDVDLLITAGCIVTVDRQRRILRDGAIAVKGRDIVAVGPRAELLAKYRGQKTIDAPQGLVTPGLIDAHNHPIDYLIKGAVDETPQIIRLRDRVIPYEDQITEDEAYLASMATFIEMIRQGTTCFADGAGPRPSAVARAALDSGIRGIVARKLADVAGPFGGNVLQTDEAIALANATVDEFHGAGDGRLRAWYDLDFPAAASPRLTQMVRDESEKRGVGVISHLVGRRAPPGQPEMTANPEIAQLERAGLLGPRTLLAHIGWIPPADIERLIQTRTSIVHCPGSSLIGGNGWVAHGVIPELVAGGATMALGTDASVISRHLDMLRIMYVMAGVYKDVRRDPLIMNAYQVFEMATIAAARALDWEDRIGSLEPGKAADLAIFDTSSPHWWPDPFANPVPDLVYSGTGRDARTVVIDGKIVMEDGELLHIDVASIAPKVRNAANASYDRIGVRPAGEWPISK</sequence>
<comment type="caution">
    <text evidence="4">The sequence shown here is derived from an EMBL/GenBank/DDBJ whole genome shotgun (WGS) entry which is preliminary data.</text>
</comment>
<dbReference type="Proteomes" id="UP001242045">
    <property type="component" value="Unassembled WGS sequence"/>
</dbReference>
<organism evidence="4 5">
    <name type="scientific">Variovorax boronicumulans</name>
    <dbReference type="NCBI Taxonomy" id="436515"/>
    <lineage>
        <taxon>Bacteria</taxon>
        <taxon>Pseudomonadati</taxon>
        <taxon>Pseudomonadota</taxon>
        <taxon>Betaproteobacteria</taxon>
        <taxon>Burkholderiales</taxon>
        <taxon>Comamonadaceae</taxon>
        <taxon>Variovorax</taxon>
    </lineage>
</organism>
<evidence type="ECO:0000313" key="4">
    <source>
        <dbReference type="EMBL" id="MDP9896859.1"/>
    </source>
</evidence>
<protein>
    <submittedName>
        <fullName evidence="4">5-methylthioadenosine/S-adenosylhomocysteine deaminase</fullName>
        <ecNumber evidence="4">3.5.4.28</ecNumber>
        <ecNumber evidence="4">3.5.4.31</ecNumber>
    </submittedName>
</protein>
<dbReference type="Gene3D" id="2.30.40.10">
    <property type="entry name" value="Urease, subunit C, domain 1"/>
    <property type="match status" value="1"/>
</dbReference>
<dbReference type="PANTHER" id="PTHR43794:SF11">
    <property type="entry name" value="AMIDOHYDROLASE-RELATED DOMAIN-CONTAINING PROTEIN"/>
    <property type="match status" value="1"/>
</dbReference>
<dbReference type="EC" id="3.5.4.28" evidence="4"/>
<dbReference type="SUPFAM" id="SSF51338">
    <property type="entry name" value="Composite domain of metallo-dependent hydrolases"/>
    <property type="match status" value="1"/>
</dbReference>
<dbReference type="InterPro" id="IPR006680">
    <property type="entry name" value="Amidohydro-rel"/>
</dbReference>
<dbReference type="EMBL" id="JAUSRD010000021">
    <property type="protein sequence ID" value="MDP9896859.1"/>
    <property type="molecule type" value="Genomic_DNA"/>
</dbReference>
<dbReference type="InterPro" id="IPR050287">
    <property type="entry name" value="MTA/SAH_deaminase"/>
</dbReference>
<gene>
    <name evidence="4" type="ORF">J2W31_006000</name>
</gene>
<dbReference type="Gene3D" id="3.20.20.140">
    <property type="entry name" value="Metal-dependent hydrolases"/>
    <property type="match status" value="1"/>
</dbReference>
<dbReference type="PANTHER" id="PTHR43794">
    <property type="entry name" value="AMINOHYDROLASE SSNA-RELATED"/>
    <property type="match status" value="1"/>
</dbReference>
<comment type="similarity">
    <text evidence="1">Belongs to the metallo-dependent hydrolases superfamily. ATZ/TRZ family.</text>
</comment>
<dbReference type="InterPro" id="IPR032466">
    <property type="entry name" value="Metal_Hydrolase"/>
</dbReference>
<dbReference type="GO" id="GO:0090614">
    <property type="term" value="F:5'-methylthioadenosine deaminase activity"/>
    <property type="evidence" value="ECO:0007669"/>
    <property type="project" value="UniProtKB-EC"/>
</dbReference>
<evidence type="ECO:0000256" key="1">
    <source>
        <dbReference type="ARBA" id="ARBA00006745"/>
    </source>
</evidence>
<name>A0AAW8D296_9BURK</name>
<dbReference type="InterPro" id="IPR011059">
    <property type="entry name" value="Metal-dep_hydrolase_composite"/>
</dbReference>
<dbReference type="Pfam" id="PF01979">
    <property type="entry name" value="Amidohydro_1"/>
    <property type="match status" value="1"/>
</dbReference>
<reference evidence="4" key="1">
    <citation type="submission" date="2023-07" db="EMBL/GenBank/DDBJ databases">
        <title>Sorghum-associated microbial communities from plants grown in Nebraska, USA.</title>
        <authorList>
            <person name="Schachtman D."/>
        </authorList>
    </citation>
    <scope>NUCLEOTIDE SEQUENCE</scope>
    <source>
        <strain evidence="4">DS3754</strain>
    </source>
</reference>